<dbReference type="PANTHER" id="PTHR30460:SF0">
    <property type="entry name" value="MODERATE CONDUCTANCE MECHANOSENSITIVE CHANNEL YBIO"/>
    <property type="match status" value="1"/>
</dbReference>
<feature type="domain" description="Mechanosensitive ion channel MscS C-terminal" evidence="9">
    <location>
        <begin position="195"/>
        <end position="276"/>
    </location>
</feature>
<evidence type="ECO:0000256" key="3">
    <source>
        <dbReference type="ARBA" id="ARBA00022475"/>
    </source>
</evidence>
<feature type="domain" description="Mechanosensitive ion channel transmembrane helices 2/3" evidence="10">
    <location>
        <begin position="88"/>
        <end position="124"/>
    </location>
</feature>
<dbReference type="FunFam" id="2.30.30.60:FF:000001">
    <property type="entry name" value="MscS Mechanosensitive ion channel"/>
    <property type="match status" value="1"/>
</dbReference>
<sequence length="290" mass="31026">MVSTIALPDWLESFYQDWAPAIRILLTIVAALIVRAILQFAIRRTVRGVSKSVRKIEGNGDSSPLAQARLLQRTRTIGSVLGNLATWGLTFTVISVVLSEAGVSPGAIIAGAGILGAGLGFGAQSLVRDLISGLFIVFEDQYGVGDSVDLGSASGVVESVGLRVTQVRDLEGTLWFVRNGEILRVGNQSQGWSRVVIDVALAYQTNVTKAQEVLAKAAKSVKGKSLAPAEIWGINALSGDQVVVRLVQKTKPEHKDDLARELRLAVKTEMDKNKIKLAPGSNSIFVNIKN</sequence>
<dbReference type="InterPro" id="IPR011014">
    <property type="entry name" value="MscS_channel_TM-2"/>
</dbReference>
<evidence type="ECO:0000256" key="6">
    <source>
        <dbReference type="ARBA" id="ARBA00023136"/>
    </source>
</evidence>
<protein>
    <submittedName>
        <fullName evidence="11">Unannotated protein</fullName>
    </submittedName>
</protein>
<keyword evidence="4 7" id="KW-0812">Transmembrane</keyword>
<evidence type="ECO:0000256" key="5">
    <source>
        <dbReference type="ARBA" id="ARBA00022989"/>
    </source>
</evidence>
<dbReference type="Pfam" id="PF00924">
    <property type="entry name" value="MS_channel_2nd"/>
    <property type="match status" value="1"/>
</dbReference>
<dbReference type="InterPro" id="IPR023408">
    <property type="entry name" value="MscS_beta-dom_sf"/>
</dbReference>
<evidence type="ECO:0000256" key="1">
    <source>
        <dbReference type="ARBA" id="ARBA00004651"/>
    </source>
</evidence>
<organism evidence="11">
    <name type="scientific">freshwater metagenome</name>
    <dbReference type="NCBI Taxonomy" id="449393"/>
    <lineage>
        <taxon>unclassified sequences</taxon>
        <taxon>metagenomes</taxon>
        <taxon>ecological metagenomes</taxon>
    </lineage>
</organism>
<dbReference type="InterPro" id="IPR006685">
    <property type="entry name" value="MscS_channel_2nd"/>
</dbReference>
<evidence type="ECO:0000313" key="11">
    <source>
        <dbReference type="EMBL" id="CAB4677527.1"/>
    </source>
</evidence>
<evidence type="ECO:0000256" key="4">
    <source>
        <dbReference type="ARBA" id="ARBA00022692"/>
    </source>
</evidence>
<evidence type="ECO:0000259" key="10">
    <source>
        <dbReference type="Pfam" id="PF21088"/>
    </source>
</evidence>
<gene>
    <name evidence="11" type="ORF">UFOPK2373_00009</name>
</gene>
<dbReference type="GO" id="GO:0008381">
    <property type="term" value="F:mechanosensitive monoatomic ion channel activity"/>
    <property type="evidence" value="ECO:0007669"/>
    <property type="project" value="InterPro"/>
</dbReference>
<comment type="subcellular location">
    <subcellularLocation>
        <location evidence="1">Cell membrane</location>
        <topology evidence="1">Multi-pass membrane protein</topology>
    </subcellularLocation>
</comment>
<feature type="transmembrane region" description="Helical" evidence="7">
    <location>
        <begin position="20"/>
        <end position="42"/>
    </location>
</feature>
<comment type="similarity">
    <text evidence="2">Belongs to the MscS (TC 1.A.23) family.</text>
</comment>
<dbReference type="InterPro" id="IPR049142">
    <property type="entry name" value="MS_channel_1st"/>
</dbReference>
<dbReference type="Gene3D" id="3.30.70.100">
    <property type="match status" value="1"/>
</dbReference>
<name>A0A6J6MU73_9ZZZZ</name>
<dbReference type="SUPFAM" id="SSF50182">
    <property type="entry name" value="Sm-like ribonucleoproteins"/>
    <property type="match status" value="1"/>
</dbReference>
<accession>A0A6J6MU73</accession>
<proteinExistence type="inferred from homology"/>
<dbReference type="InterPro" id="IPR011066">
    <property type="entry name" value="MscS_channel_C_sf"/>
</dbReference>
<feature type="domain" description="Mechanosensitive ion channel MscS" evidence="8">
    <location>
        <begin position="126"/>
        <end position="189"/>
    </location>
</feature>
<keyword evidence="3" id="KW-1003">Cell membrane</keyword>
<dbReference type="InterPro" id="IPR045276">
    <property type="entry name" value="YbiO_bact"/>
</dbReference>
<evidence type="ECO:0000259" key="9">
    <source>
        <dbReference type="Pfam" id="PF21082"/>
    </source>
</evidence>
<dbReference type="Pfam" id="PF21088">
    <property type="entry name" value="MS_channel_1st"/>
    <property type="match status" value="1"/>
</dbReference>
<reference evidence="11" key="1">
    <citation type="submission" date="2020-05" db="EMBL/GenBank/DDBJ databases">
        <authorList>
            <person name="Chiriac C."/>
            <person name="Salcher M."/>
            <person name="Ghai R."/>
            <person name="Kavagutti S V."/>
        </authorList>
    </citation>
    <scope>NUCLEOTIDE SEQUENCE</scope>
</reference>
<evidence type="ECO:0000259" key="8">
    <source>
        <dbReference type="Pfam" id="PF00924"/>
    </source>
</evidence>
<feature type="transmembrane region" description="Helical" evidence="7">
    <location>
        <begin position="104"/>
        <end position="123"/>
    </location>
</feature>
<keyword evidence="5 7" id="KW-1133">Transmembrane helix</keyword>
<evidence type="ECO:0000256" key="2">
    <source>
        <dbReference type="ARBA" id="ARBA00008017"/>
    </source>
</evidence>
<dbReference type="InterPro" id="IPR049278">
    <property type="entry name" value="MS_channel_C"/>
</dbReference>
<dbReference type="Pfam" id="PF21082">
    <property type="entry name" value="MS_channel_3rd"/>
    <property type="match status" value="1"/>
</dbReference>
<dbReference type="SUPFAM" id="SSF82861">
    <property type="entry name" value="Mechanosensitive channel protein MscS (YggB), transmembrane region"/>
    <property type="match status" value="1"/>
</dbReference>
<dbReference type="InterPro" id="IPR010920">
    <property type="entry name" value="LSM_dom_sf"/>
</dbReference>
<evidence type="ECO:0000256" key="7">
    <source>
        <dbReference type="SAM" id="Phobius"/>
    </source>
</evidence>
<dbReference type="AlphaFoldDB" id="A0A6J6MU73"/>
<dbReference type="SUPFAM" id="SSF82689">
    <property type="entry name" value="Mechanosensitive channel protein MscS (YggB), C-terminal domain"/>
    <property type="match status" value="1"/>
</dbReference>
<dbReference type="EMBL" id="CAEZXL010000001">
    <property type="protein sequence ID" value="CAB4677527.1"/>
    <property type="molecule type" value="Genomic_DNA"/>
</dbReference>
<dbReference type="PANTHER" id="PTHR30460">
    <property type="entry name" value="MODERATE CONDUCTANCE MECHANOSENSITIVE CHANNEL YBIO"/>
    <property type="match status" value="1"/>
</dbReference>
<dbReference type="Gene3D" id="2.30.30.60">
    <property type="match status" value="1"/>
</dbReference>
<feature type="transmembrane region" description="Helical" evidence="7">
    <location>
        <begin position="77"/>
        <end position="98"/>
    </location>
</feature>
<keyword evidence="6 7" id="KW-0472">Membrane</keyword>
<dbReference type="Gene3D" id="1.10.287.1260">
    <property type="match status" value="1"/>
</dbReference>
<dbReference type="GO" id="GO:0005886">
    <property type="term" value="C:plasma membrane"/>
    <property type="evidence" value="ECO:0007669"/>
    <property type="project" value="UniProtKB-SubCell"/>
</dbReference>